<comment type="caution">
    <text evidence="13">The sequence shown here is derived from an EMBL/GenBank/DDBJ whole genome shotgun (WGS) entry which is preliminary data.</text>
</comment>
<accession>A0AAV1ZS59</accession>
<dbReference type="InterPro" id="IPR000073">
    <property type="entry name" value="AB_hydrolase_1"/>
</dbReference>
<evidence type="ECO:0000256" key="5">
    <source>
        <dbReference type="ARBA" id="ARBA00043667"/>
    </source>
</evidence>
<evidence type="ECO:0000256" key="2">
    <source>
        <dbReference type="ARBA" id="ARBA00022801"/>
    </source>
</evidence>
<evidence type="ECO:0000256" key="9">
    <source>
        <dbReference type="ARBA" id="ARBA00048504"/>
    </source>
</evidence>
<keyword evidence="14" id="KW-1185">Reference proteome</keyword>
<dbReference type="AlphaFoldDB" id="A0AAV1ZS59"/>
<protein>
    <recommendedName>
        <fullName evidence="7">sn-1-specific diacylglycerol lipase ABHD11</fullName>
        <ecNumber evidence="3">3.1.1.116</ecNumber>
    </recommendedName>
    <alternativeName>
        <fullName evidence="4">Alpha/beta hydrolase domain-containing protein 11</fullName>
    </alternativeName>
</protein>
<comment type="catalytic activity">
    <reaction evidence="5">
        <text>a 1,2-diacyl-sn-glycerol + H2O = a 2-acylglycerol + a fatty acid + H(+)</text>
        <dbReference type="Rhea" id="RHEA:33275"/>
        <dbReference type="ChEBI" id="CHEBI:15377"/>
        <dbReference type="ChEBI" id="CHEBI:15378"/>
        <dbReference type="ChEBI" id="CHEBI:17389"/>
        <dbReference type="ChEBI" id="CHEBI:17815"/>
        <dbReference type="ChEBI" id="CHEBI:28868"/>
        <dbReference type="EC" id="3.1.1.116"/>
    </reaction>
</comment>
<evidence type="ECO:0000256" key="11">
    <source>
        <dbReference type="ARBA" id="ARBA00048919"/>
    </source>
</evidence>
<dbReference type="InterPro" id="IPR029058">
    <property type="entry name" value="AB_hydrolase_fold"/>
</dbReference>
<dbReference type="EMBL" id="CAXIEN010000077">
    <property type="protein sequence ID" value="CAL1274470.1"/>
    <property type="molecule type" value="Genomic_DNA"/>
</dbReference>
<evidence type="ECO:0000256" key="1">
    <source>
        <dbReference type="ARBA" id="ARBA00008645"/>
    </source>
</evidence>
<name>A0AAV1ZS59_9ARAC</name>
<dbReference type="EC" id="3.1.1.116" evidence="3"/>
<dbReference type="SUPFAM" id="SSF53474">
    <property type="entry name" value="alpha/beta-Hydrolases"/>
    <property type="match status" value="1"/>
</dbReference>
<dbReference type="Pfam" id="PF00561">
    <property type="entry name" value="Abhydrolase_1"/>
    <property type="match status" value="1"/>
</dbReference>
<evidence type="ECO:0000256" key="10">
    <source>
        <dbReference type="ARBA" id="ARBA00048513"/>
    </source>
</evidence>
<comment type="similarity">
    <text evidence="1">Belongs to the AB hydrolase superfamily.</text>
</comment>
<comment type="catalytic activity">
    <reaction evidence="6">
        <text>a 1,3-diacyl-sn-glycerol + H2O = a 1-acyl-sn-glycerol + a fatty acid + H(+)</text>
        <dbReference type="Rhea" id="RHEA:38503"/>
        <dbReference type="ChEBI" id="CHEBI:15377"/>
        <dbReference type="ChEBI" id="CHEBI:15378"/>
        <dbReference type="ChEBI" id="CHEBI:28868"/>
        <dbReference type="ChEBI" id="CHEBI:64683"/>
        <dbReference type="ChEBI" id="CHEBI:77272"/>
    </reaction>
</comment>
<evidence type="ECO:0000313" key="14">
    <source>
        <dbReference type="Proteomes" id="UP001497382"/>
    </source>
</evidence>
<evidence type="ECO:0000256" key="8">
    <source>
        <dbReference type="ARBA" id="ARBA00048283"/>
    </source>
</evidence>
<dbReference type="PRINTS" id="PR00111">
    <property type="entry name" value="ABHYDROLASE"/>
</dbReference>
<dbReference type="Gene3D" id="3.40.50.1820">
    <property type="entry name" value="alpha/beta hydrolase"/>
    <property type="match status" value="1"/>
</dbReference>
<gene>
    <name evidence="13" type="ORF">LARSCL_LOCUS7481</name>
</gene>
<evidence type="ECO:0000259" key="12">
    <source>
        <dbReference type="Pfam" id="PF00561"/>
    </source>
</evidence>
<organism evidence="13 14">
    <name type="scientific">Larinioides sclopetarius</name>
    <dbReference type="NCBI Taxonomy" id="280406"/>
    <lineage>
        <taxon>Eukaryota</taxon>
        <taxon>Metazoa</taxon>
        <taxon>Ecdysozoa</taxon>
        <taxon>Arthropoda</taxon>
        <taxon>Chelicerata</taxon>
        <taxon>Arachnida</taxon>
        <taxon>Araneae</taxon>
        <taxon>Araneomorphae</taxon>
        <taxon>Entelegynae</taxon>
        <taxon>Araneoidea</taxon>
        <taxon>Araneidae</taxon>
        <taxon>Larinioides</taxon>
    </lineage>
</organism>
<comment type="catalytic activity">
    <reaction evidence="9">
        <text>1,2-didecanoylglycerol + H2O = decanoylglycerol + decanoate + H(+)</text>
        <dbReference type="Rhea" id="RHEA:48596"/>
        <dbReference type="ChEBI" id="CHEBI:11152"/>
        <dbReference type="ChEBI" id="CHEBI:15377"/>
        <dbReference type="ChEBI" id="CHEBI:15378"/>
        <dbReference type="ChEBI" id="CHEBI:27689"/>
        <dbReference type="ChEBI" id="CHEBI:90605"/>
    </reaction>
</comment>
<dbReference type="Proteomes" id="UP001497382">
    <property type="component" value="Unassembled WGS sequence"/>
</dbReference>
<evidence type="ECO:0000256" key="7">
    <source>
        <dbReference type="ARBA" id="ARBA00044064"/>
    </source>
</evidence>
<dbReference type="GO" id="GO:0016787">
    <property type="term" value="F:hydrolase activity"/>
    <property type="evidence" value="ECO:0007669"/>
    <property type="project" value="UniProtKB-KW"/>
</dbReference>
<evidence type="ECO:0000256" key="4">
    <source>
        <dbReference type="ARBA" id="ARBA00042703"/>
    </source>
</evidence>
<dbReference type="PANTHER" id="PTHR46118:SF4">
    <property type="entry name" value="PROTEIN ABHD11"/>
    <property type="match status" value="1"/>
</dbReference>
<sequence>MAQRPKPKPMELKYSCMTVNPEEHQEYRPDDVPIIMLHGLGGNKEHWHGIFEILALDTKKKVCIVDLRNHGESPWNSNEYDVVAMIEDIKHLIDQLKAPKAIVLGHSLGGKIAVHLALTYPERVEKIIVEDMRPNGVTPEGLKETKFYCKVLKELEKDIPLGVSEIDAKNAFLKLLNESLQKLNPSFKPYESLEFIPIKCSDGKYQLSINPILLDTVLRNINELLNESSGHFDGPALFIYGGESEFKVGDDENSIKKLFPNAKLVEVEGADHTVHAFKEFTREVIKFINDK</sequence>
<comment type="catalytic activity">
    <reaction evidence="8">
        <text>1-octadecanoyl-2-(4Z,7Z,10Z,13Z,16Z,19Z-docosahexaenoyl)-sn-glycerol + H2O = 2-(4Z,7Z,10Z,13Z,16Z,19Z-docosahexaenoyl)-glycerol + octadecanoate + H(+)</text>
        <dbReference type="Rhea" id="RHEA:77107"/>
        <dbReference type="ChEBI" id="CHEBI:15377"/>
        <dbReference type="ChEBI" id="CHEBI:15378"/>
        <dbReference type="ChEBI" id="CHEBI:25629"/>
        <dbReference type="ChEBI" id="CHEBI:77129"/>
        <dbReference type="ChEBI" id="CHEBI:186738"/>
    </reaction>
</comment>
<reference evidence="13 14" key="1">
    <citation type="submission" date="2024-04" db="EMBL/GenBank/DDBJ databases">
        <authorList>
            <person name="Rising A."/>
            <person name="Reimegard J."/>
            <person name="Sonavane S."/>
            <person name="Akerstrom W."/>
            <person name="Nylinder S."/>
            <person name="Hedman E."/>
            <person name="Kallberg Y."/>
        </authorList>
    </citation>
    <scope>NUCLEOTIDE SEQUENCE [LARGE SCALE GENOMIC DNA]</scope>
</reference>
<keyword evidence="2" id="KW-0378">Hydrolase</keyword>
<comment type="catalytic activity">
    <reaction evidence="11">
        <text>1-octadecanoyl-2-(5Z,8Z,11Z,14Z-eicosatetraenoyl)-sn-glycerol + H2O = 2-(5Z,8Z,11Z,14Z-eicosatetraenoyl)-glycerol + octadecanoate + H(+)</text>
        <dbReference type="Rhea" id="RHEA:38507"/>
        <dbReference type="ChEBI" id="CHEBI:15377"/>
        <dbReference type="ChEBI" id="CHEBI:15378"/>
        <dbReference type="ChEBI" id="CHEBI:25629"/>
        <dbReference type="ChEBI" id="CHEBI:52392"/>
        <dbReference type="ChEBI" id="CHEBI:75728"/>
    </reaction>
</comment>
<evidence type="ECO:0000313" key="13">
    <source>
        <dbReference type="EMBL" id="CAL1274470.1"/>
    </source>
</evidence>
<feature type="domain" description="AB hydrolase-1" evidence="12">
    <location>
        <begin position="33"/>
        <end position="277"/>
    </location>
</feature>
<comment type="catalytic activity">
    <reaction evidence="10">
        <text>1-octadecanoyl-2-(9Z-octadecenoyl)-sn-glycerol + H2O = 2-(9Z-octadecenoyl)-glycerol + octadecanoate + H(+)</text>
        <dbReference type="Rhea" id="RHEA:77103"/>
        <dbReference type="ChEBI" id="CHEBI:15377"/>
        <dbReference type="ChEBI" id="CHEBI:15378"/>
        <dbReference type="ChEBI" id="CHEBI:25629"/>
        <dbReference type="ChEBI" id="CHEBI:73990"/>
        <dbReference type="ChEBI" id="CHEBI:75468"/>
    </reaction>
</comment>
<dbReference type="PANTHER" id="PTHR46118">
    <property type="entry name" value="PROTEIN ABHD11"/>
    <property type="match status" value="1"/>
</dbReference>
<proteinExistence type="inferred from homology"/>
<evidence type="ECO:0000256" key="6">
    <source>
        <dbReference type="ARBA" id="ARBA00043742"/>
    </source>
</evidence>
<evidence type="ECO:0000256" key="3">
    <source>
        <dbReference type="ARBA" id="ARBA00026104"/>
    </source>
</evidence>